<comment type="caution">
    <text evidence="2">The sequence shown here is derived from an EMBL/GenBank/DDBJ whole genome shotgun (WGS) entry which is preliminary data.</text>
</comment>
<dbReference type="GO" id="GO:0004416">
    <property type="term" value="F:hydroxyacylglutathione hydrolase activity"/>
    <property type="evidence" value="ECO:0007669"/>
    <property type="project" value="UniProtKB-EC"/>
</dbReference>
<dbReference type="InterPro" id="IPR001279">
    <property type="entry name" value="Metallo-B-lactamas"/>
</dbReference>
<gene>
    <name evidence="2" type="primary">gloB</name>
    <name evidence="2" type="ORF">Mcate_00573</name>
</gene>
<dbReference type="InterPro" id="IPR048933">
    <property type="entry name" value="B_lactamase-like_C"/>
</dbReference>
<dbReference type="RefSeq" id="WP_027888270.1">
    <property type="nucleotide sequence ID" value="NZ_JBHSXZ010000028.1"/>
</dbReference>
<dbReference type="Pfam" id="PF21221">
    <property type="entry name" value="B_lactamase-like_C"/>
    <property type="match status" value="1"/>
</dbReference>
<dbReference type="PANTHER" id="PTHR23131">
    <property type="entry name" value="ENDORIBONUCLEASE LACTB2"/>
    <property type="match status" value="1"/>
</dbReference>
<dbReference type="PANTHER" id="PTHR23131:SF4">
    <property type="entry name" value="METALLO-BETA-LACTAMASE SUPERFAMILY POTEIN"/>
    <property type="match status" value="1"/>
</dbReference>
<proteinExistence type="predicted"/>
<dbReference type="OrthoDB" id="9761531at2"/>
<dbReference type="InterPro" id="IPR036866">
    <property type="entry name" value="RibonucZ/Hydroxyglut_hydro"/>
</dbReference>
<feature type="domain" description="Metallo-beta-lactamase" evidence="1">
    <location>
        <begin position="28"/>
        <end position="244"/>
    </location>
</feature>
<evidence type="ECO:0000313" key="2">
    <source>
        <dbReference type="EMBL" id="RIH79055.1"/>
    </source>
</evidence>
<evidence type="ECO:0000313" key="3">
    <source>
        <dbReference type="Proteomes" id="UP000266089"/>
    </source>
</evidence>
<reference evidence="2 3" key="1">
    <citation type="submission" date="2018-08" db="EMBL/GenBank/DDBJ databases">
        <title>Meiothermus cateniformans JCM 15151 genome sequencing project.</title>
        <authorList>
            <person name="Da Costa M.S."/>
            <person name="Albuquerque L."/>
            <person name="Raposo P."/>
            <person name="Froufe H.J.C."/>
            <person name="Barroso C.S."/>
            <person name="Egas C."/>
        </authorList>
    </citation>
    <scope>NUCLEOTIDE SEQUENCE [LARGE SCALE GENOMIC DNA]</scope>
    <source>
        <strain evidence="2 3">JCM 15151</strain>
    </source>
</reference>
<dbReference type="Gene3D" id="1.10.10.10">
    <property type="entry name" value="Winged helix-like DNA-binding domain superfamily/Winged helix DNA-binding domain"/>
    <property type="match status" value="1"/>
</dbReference>
<dbReference type="InterPro" id="IPR050662">
    <property type="entry name" value="Sec-metab_biosynth-thioest"/>
</dbReference>
<dbReference type="EC" id="3.1.2.6" evidence="2"/>
<dbReference type="SUPFAM" id="SSF56281">
    <property type="entry name" value="Metallo-hydrolase/oxidoreductase"/>
    <property type="match status" value="1"/>
</dbReference>
<dbReference type="SMART" id="SM00849">
    <property type="entry name" value="Lactamase_B"/>
    <property type="match status" value="1"/>
</dbReference>
<keyword evidence="2" id="KW-0378">Hydrolase</keyword>
<sequence length="331" mass="36681">MARAASLSSEVAPGIFAIPVPIPYPFKYVNCYLLLPGPDTTDGPVLVDCALDTPEARSSLEAALREHGLGFGDLEHLVVTHHHPDHYGLAGLIEAQGPTVWMLDVEKARGHIFWSEPEEMTRIGQELFQRHGVSEAYLSDLGREMAKTRSRVHPARNLQTFADGQILSFAGMRFRAVWTPGHADGHAMLLRESDGVLLAGDQILERISPNIGLWAYSYPNPLQHYFESLAKTAALGASLALPGHYRPIQEIAGRVAELEAHHRERLGFLLGLMDSTPQTCWQLSLGLFPGDLNLAQRRFAWSETLAHLEYLVAEGQVKRLELDGVVHYSRT</sequence>
<name>A0A399E3H7_9DEIN</name>
<dbReference type="EMBL" id="QWKX01000009">
    <property type="protein sequence ID" value="RIH79055.1"/>
    <property type="molecule type" value="Genomic_DNA"/>
</dbReference>
<dbReference type="AlphaFoldDB" id="A0A399E3H7"/>
<dbReference type="Gene3D" id="3.60.15.10">
    <property type="entry name" value="Ribonuclease Z/Hydroxyacylglutathione hydrolase-like"/>
    <property type="match status" value="1"/>
</dbReference>
<accession>A0A399E3H7</accession>
<organism evidence="2 3">
    <name type="scientific">Meiothermus taiwanensis</name>
    <dbReference type="NCBI Taxonomy" id="172827"/>
    <lineage>
        <taxon>Bacteria</taxon>
        <taxon>Thermotogati</taxon>
        <taxon>Deinococcota</taxon>
        <taxon>Deinococci</taxon>
        <taxon>Thermales</taxon>
        <taxon>Thermaceae</taxon>
        <taxon>Meiothermus</taxon>
    </lineage>
</organism>
<dbReference type="Proteomes" id="UP000266089">
    <property type="component" value="Unassembled WGS sequence"/>
</dbReference>
<evidence type="ECO:0000259" key="1">
    <source>
        <dbReference type="SMART" id="SM00849"/>
    </source>
</evidence>
<dbReference type="CDD" id="cd07725">
    <property type="entry name" value="TTHA1429-like_MBL-fold"/>
    <property type="match status" value="1"/>
</dbReference>
<dbReference type="InterPro" id="IPR036388">
    <property type="entry name" value="WH-like_DNA-bd_sf"/>
</dbReference>
<protein>
    <submittedName>
        <fullName evidence="2">Hydroxyacylglutathione hydrolase</fullName>
        <ecNumber evidence="2">3.1.2.6</ecNumber>
    </submittedName>
</protein>
<dbReference type="Pfam" id="PF00753">
    <property type="entry name" value="Lactamase_B"/>
    <property type="match status" value="1"/>
</dbReference>